<proteinExistence type="predicted"/>
<gene>
    <name evidence="1" type="ORF">ENS59_03580</name>
</gene>
<name>A0A7C3I2Q5_9SPIR</name>
<reference evidence="1" key="1">
    <citation type="journal article" date="2020" name="mSystems">
        <title>Genome- and Community-Level Interaction Insights into Carbon Utilization and Element Cycling Functions of Hydrothermarchaeota in Hydrothermal Sediment.</title>
        <authorList>
            <person name="Zhou Z."/>
            <person name="Liu Y."/>
            <person name="Xu W."/>
            <person name="Pan J."/>
            <person name="Luo Z.H."/>
            <person name="Li M."/>
        </authorList>
    </citation>
    <scope>NUCLEOTIDE SEQUENCE [LARGE SCALE GENOMIC DNA]</scope>
    <source>
        <strain evidence="1">SpSt-503</strain>
    </source>
</reference>
<accession>A0A7C3I2Q5</accession>
<dbReference type="AlphaFoldDB" id="A0A7C3I2Q5"/>
<sequence>MSISTYLETAPLFEITKYTGTPPKEGVAFSGYPRQHPFEPEKLIFVYDPLGSNPIIMEFKLCDVLFVEDLPAMVTEAGESLRMVKIWVRKGAYGVIHEPFEVQDSLQFLNTSRTLHERLMRSLNK</sequence>
<protein>
    <submittedName>
        <fullName evidence="1">Uncharacterized protein</fullName>
    </submittedName>
</protein>
<dbReference type="EMBL" id="DSVL01000110">
    <property type="protein sequence ID" value="HFH28578.1"/>
    <property type="molecule type" value="Genomic_DNA"/>
</dbReference>
<comment type="caution">
    <text evidence="1">The sequence shown here is derived from an EMBL/GenBank/DDBJ whole genome shotgun (WGS) entry which is preliminary data.</text>
</comment>
<evidence type="ECO:0000313" key="1">
    <source>
        <dbReference type="EMBL" id="HFH28578.1"/>
    </source>
</evidence>
<organism evidence="1">
    <name type="scientific">Gracilinema caldarium</name>
    <dbReference type="NCBI Taxonomy" id="215591"/>
    <lineage>
        <taxon>Bacteria</taxon>
        <taxon>Pseudomonadati</taxon>
        <taxon>Spirochaetota</taxon>
        <taxon>Spirochaetia</taxon>
        <taxon>Spirochaetales</taxon>
        <taxon>Breznakiellaceae</taxon>
        <taxon>Gracilinema</taxon>
    </lineage>
</organism>